<feature type="transmembrane region" description="Helical" evidence="9">
    <location>
        <begin position="166"/>
        <end position="188"/>
    </location>
</feature>
<dbReference type="PANTHER" id="PTHR22752">
    <property type="entry name" value="G PROTEIN-COUPLED RECEPTOR"/>
    <property type="match status" value="1"/>
</dbReference>
<dbReference type="RefSeq" id="XP_065647880.1">
    <property type="nucleotide sequence ID" value="XM_065791808.1"/>
</dbReference>
<keyword evidence="2" id="KW-1003">Cell membrane</keyword>
<gene>
    <name evidence="12 13" type="primary">LOC136077136</name>
</gene>
<keyword evidence="8" id="KW-0807">Transducer</keyword>
<dbReference type="CDD" id="cd00637">
    <property type="entry name" value="7tm_classA_rhodopsin-like"/>
    <property type="match status" value="1"/>
</dbReference>
<proteinExistence type="predicted"/>
<evidence type="ECO:0000256" key="3">
    <source>
        <dbReference type="ARBA" id="ARBA00022692"/>
    </source>
</evidence>
<dbReference type="SUPFAM" id="SSF81321">
    <property type="entry name" value="Family A G protein-coupled receptor-like"/>
    <property type="match status" value="1"/>
</dbReference>
<organism evidence="11 12">
    <name type="scientific">Hydra vulgaris</name>
    <name type="common">Hydra</name>
    <name type="synonym">Hydra attenuata</name>
    <dbReference type="NCBI Taxonomy" id="6087"/>
    <lineage>
        <taxon>Eukaryota</taxon>
        <taxon>Metazoa</taxon>
        <taxon>Cnidaria</taxon>
        <taxon>Hydrozoa</taxon>
        <taxon>Hydroidolina</taxon>
        <taxon>Anthoathecata</taxon>
        <taxon>Aplanulata</taxon>
        <taxon>Hydridae</taxon>
        <taxon>Hydra</taxon>
    </lineage>
</organism>
<feature type="domain" description="G-protein coupled receptors family 1 profile" evidence="10">
    <location>
        <begin position="22"/>
        <end position="335"/>
    </location>
</feature>
<evidence type="ECO:0000256" key="5">
    <source>
        <dbReference type="ARBA" id="ARBA00023040"/>
    </source>
</evidence>
<dbReference type="Pfam" id="PF00001">
    <property type="entry name" value="7tm_1"/>
    <property type="match status" value="1"/>
</dbReference>
<keyword evidence="4 9" id="KW-1133">Transmembrane helix</keyword>
<dbReference type="InterPro" id="IPR017452">
    <property type="entry name" value="GPCR_Rhodpsn_7TM"/>
</dbReference>
<evidence type="ECO:0000313" key="12">
    <source>
        <dbReference type="RefSeq" id="XP_065647879.1"/>
    </source>
</evidence>
<name>A0ABM4BFX4_HYDVU</name>
<keyword evidence="7" id="KW-0675">Receptor</keyword>
<dbReference type="Proteomes" id="UP001652625">
    <property type="component" value="Chromosome 02"/>
</dbReference>
<dbReference type="Gene3D" id="1.20.1070.10">
    <property type="entry name" value="Rhodopsin 7-helix transmembrane proteins"/>
    <property type="match status" value="1"/>
</dbReference>
<evidence type="ECO:0000313" key="11">
    <source>
        <dbReference type="Proteomes" id="UP001652625"/>
    </source>
</evidence>
<evidence type="ECO:0000256" key="2">
    <source>
        <dbReference type="ARBA" id="ARBA00022475"/>
    </source>
</evidence>
<evidence type="ECO:0000256" key="4">
    <source>
        <dbReference type="ARBA" id="ARBA00022989"/>
    </source>
</evidence>
<reference evidence="11 12" key="1">
    <citation type="submission" date="2025-05" db="UniProtKB">
        <authorList>
            <consortium name="RefSeq"/>
        </authorList>
    </citation>
    <scope>NUCLEOTIDE SEQUENCE [LARGE SCALE GENOMIC DNA]</scope>
</reference>
<evidence type="ECO:0000256" key="1">
    <source>
        <dbReference type="ARBA" id="ARBA00004651"/>
    </source>
</evidence>
<keyword evidence="3 9" id="KW-0812">Transmembrane</keyword>
<dbReference type="GeneID" id="136077136"/>
<protein>
    <submittedName>
        <fullName evidence="12 13">Octopamine receptor beta-2R-like</fullName>
    </submittedName>
</protein>
<keyword evidence="6 9" id="KW-0472">Membrane</keyword>
<keyword evidence="5" id="KW-0297">G-protein coupled receptor</keyword>
<dbReference type="PROSITE" id="PS50262">
    <property type="entry name" value="G_PROTEIN_RECEP_F1_2"/>
    <property type="match status" value="1"/>
</dbReference>
<dbReference type="PRINTS" id="PR00237">
    <property type="entry name" value="GPCRRHODOPSN"/>
</dbReference>
<feature type="transmembrane region" description="Helical" evidence="9">
    <location>
        <begin position="284"/>
        <end position="304"/>
    </location>
</feature>
<sequence>MDSIGWLKIIFLFIIDITALIGNFLILFAGIKMKKLRKLQNAFIFNMAAADFLQALIIIPSAFISIYNSKWGFGFKSCQAFAIMKLTITLTSVFSLAGISLQRYFFVVKRTYRLNTKKSAACGITIVWIVSLFFSLTPLFKWGELGFEPGKEVCTVLFQKSKSHTITIALFGLLFNIVIMVVCYLLIFKKLYHSDVSRKLTVAKSLEQTDCSSAKNIILNEKYSLDPFDPRYYNKIECQSPSSLSFSEDHPKSCLMSKKMLQKTLNSSLSVDINIKELQLLKTISIVVITFICCWVPYCVFNILRTLKIVGNIDLVDTITMWLGFLNSALNPLIYGVFNNQFKRSMVYHFPCHKIK</sequence>
<evidence type="ECO:0000256" key="7">
    <source>
        <dbReference type="ARBA" id="ARBA00023170"/>
    </source>
</evidence>
<accession>A0ABM4BFX4</accession>
<feature type="transmembrane region" description="Helical" evidence="9">
    <location>
        <begin position="43"/>
        <end position="67"/>
    </location>
</feature>
<evidence type="ECO:0000259" key="10">
    <source>
        <dbReference type="PROSITE" id="PS50262"/>
    </source>
</evidence>
<evidence type="ECO:0000256" key="6">
    <source>
        <dbReference type="ARBA" id="ARBA00023136"/>
    </source>
</evidence>
<evidence type="ECO:0000313" key="13">
    <source>
        <dbReference type="RefSeq" id="XP_065647880.1"/>
    </source>
</evidence>
<feature type="transmembrane region" description="Helical" evidence="9">
    <location>
        <begin position="319"/>
        <end position="338"/>
    </location>
</feature>
<feature type="transmembrane region" description="Helical" evidence="9">
    <location>
        <begin position="79"/>
        <end position="99"/>
    </location>
</feature>
<evidence type="ECO:0000256" key="8">
    <source>
        <dbReference type="ARBA" id="ARBA00023224"/>
    </source>
</evidence>
<evidence type="ECO:0000256" key="9">
    <source>
        <dbReference type="SAM" id="Phobius"/>
    </source>
</evidence>
<feature type="transmembrane region" description="Helical" evidence="9">
    <location>
        <begin position="120"/>
        <end position="140"/>
    </location>
</feature>
<dbReference type="RefSeq" id="XP_065647879.1">
    <property type="nucleotide sequence ID" value="XM_065791807.1"/>
</dbReference>
<dbReference type="InterPro" id="IPR000276">
    <property type="entry name" value="GPCR_Rhodpsn"/>
</dbReference>
<feature type="transmembrane region" description="Helical" evidence="9">
    <location>
        <begin position="6"/>
        <end position="31"/>
    </location>
</feature>
<comment type="subcellular location">
    <subcellularLocation>
        <location evidence="1">Cell membrane</location>
        <topology evidence="1">Multi-pass membrane protein</topology>
    </subcellularLocation>
</comment>
<keyword evidence="11" id="KW-1185">Reference proteome</keyword>